<dbReference type="AlphaFoldDB" id="A0AAW1QKP5"/>
<name>A0AAW1QKP5_9CHLO</name>
<evidence type="ECO:0000256" key="4">
    <source>
        <dbReference type="ARBA" id="ARBA00022833"/>
    </source>
</evidence>
<dbReference type="InterPro" id="IPR043145">
    <property type="entry name" value="Znf_ZZ_sf"/>
</dbReference>
<proteinExistence type="predicted"/>
<feature type="region of interest" description="Disordered" evidence="6">
    <location>
        <begin position="54"/>
        <end position="78"/>
    </location>
</feature>
<keyword evidence="2 5" id="KW-0863">Zinc-finger</keyword>
<evidence type="ECO:0000313" key="9">
    <source>
        <dbReference type="Proteomes" id="UP001438707"/>
    </source>
</evidence>
<dbReference type="Gene3D" id="3.90.70.130">
    <property type="match status" value="2"/>
</dbReference>
<dbReference type="EMBL" id="JALJOS010000034">
    <property type="protein sequence ID" value="KAK9822054.1"/>
    <property type="molecule type" value="Genomic_DNA"/>
</dbReference>
<dbReference type="InterPro" id="IPR000433">
    <property type="entry name" value="Znf_ZZ"/>
</dbReference>
<dbReference type="GO" id="GO:0019783">
    <property type="term" value="F:ubiquitin-like protein peptidase activity"/>
    <property type="evidence" value="ECO:0007669"/>
    <property type="project" value="TreeGrafter"/>
</dbReference>
<sequence>MLPSLWQAQHECPICFQHFAPEDISPHCDTHFAVNGLVPEHEASDDEVVVLEPSRQQPATHNRRSASIPHRAQAQPPSRAVARDWQDVQSQNLAPLLCTSLTAQNTGRAHVVGYCRHFHTARGDSGWGCGWRNMQMLIAAMQAHSEVFNSAIFRGSGHVPCIEALQAGVQEAWQAGFDVRGAEQLDHRIVGTRKWVGTTEAAALLRSFGIRARIVDFTGSPQSITPGQAPGSSSTCHPGVQCDGCGQCPISGPRYHSSVLPDYDLCESCQAHPHQQQSAAPFTVVQPPSGSRQCSREALVNWVWRYFTGPSASADACRPPAGQPVVQCGRLPLYLQHQGHSRTIIGIQRSPAANGAHEYNLLLLDPGIATSNLQNALYQQRGWQRYVKRGMHTLNHPEYQIMYIEDGIAAGHELEELKIIRSTLIAGSPSDTSS</sequence>
<dbReference type="Proteomes" id="UP001438707">
    <property type="component" value="Unassembled WGS sequence"/>
</dbReference>
<keyword evidence="1" id="KW-0479">Metal-binding</keyword>
<dbReference type="Pfam" id="PF07910">
    <property type="entry name" value="Peptidase_C78"/>
    <property type="match status" value="2"/>
</dbReference>
<dbReference type="CDD" id="cd02340">
    <property type="entry name" value="ZZ_NBR1_like"/>
    <property type="match status" value="1"/>
</dbReference>
<dbReference type="SUPFAM" id="SSF57850">
    <property type="entry name" value="RING/U-box"/>
    <property type="match status" value="1"/>
</dbReference>
<evidence type="ECO:0000256" key="5">
    <source>
        <dbReference type="PROSITE-ProRule" id="PRU00228"/>
    </source>
</evidence>
<keyword evidence="3" id="KW-0378">Hydrolase</keyword>
<evidence type="ECO:0000256" key="3">
    <source>
        <dbReference type="ARBA" id="ARBA00022801"/>
    </source>
</evidence>
<evidence type="ECO:0000313" key="8">
    <source>
        <dbReference type="EMBL" id="KAK9822054.1"/>
    </source>
</evidence>
<protein>
    <recommendedName>
        <fullName evidence="7">ZZ-type domain-containing protein</fullName>
    </recommendedName>
</protein>
<evidence type="ECO:0000256" key="1">
    <source>
        <dbReference type="ARBA" id="ARBA00022723"/>
    </source>
</evidence>
<feature type="domain" description="ZZ-type" evidence="7">
    <location>
        <begin position="237"/>
        <end position="290"/>
    </location>
</feature>
<reference evidence="8 9" key="1">
    <citation type="journal article" date="2024" name="Nat. Commun.">
        <title>Phylogenomics reveals the evolutionary origins of lichenization in chlorophyte algae.</title>
        <authorList>
            <person name="Puginier C."/>
            <person name="Libourel C."/>
            <person name="Otte J."/>
            <person name="Skaloud P."/>
            <person name="Haon M."/>
            <person name="Grisel S."/>
            <person name="Petersen M."/>
            <person name="Berrin J.G."/>
            <person name="Delaux P.M."/>
            <person name="Dal Grande F."/>
            <person name="Keller J."/>
        </authorList>
    </citation>
    <scope>NUCLEOTIDE SEQUENCE [LARGE SCALE GENOMIC DNA]</scope>
    <source>
        <strain evidence="8 9">SAG 2145</strain>
    </source>
</reference>
<evidence type="ECO:0000256" key="2">
    <source>
        <dbReference type="ARBA" id="ARBA00022771"/>
    </source>
</evidence>
<organism evidence="8 9">
    <name type="scientific">Apatococcus lobatus</name>
    <dbReference type="NCBI Taxonomy" id="904363"/>
    <lineage>
        <taxon>Eukaryota</taxon>
        <taxon>Viridiplantae</taxon>
        <taxon>Chlorophyta</taxon>
        <taxon>core chlorophytes</taxon>
        <taxon>Trebouxiophyceae</taxon>
        <taxon>Chlorellales</taxon>
        <taxon>Chlorellaceae</taxon>
        <taxon>Apatococcus</taxon>
    </lineage>
</organism>
<dbReference type="InterPro" id="IPR012462">
    <property type="entry name" value="UFSP1/2_DUB_cat"/>
</dbReference>
<dbReference type="Pfam" id="PF00569">
    <property type="entry name" value="ZZ"/>
    <property type="match status" value="1"/>
</dbReference>
<comment type="caution">
    <text evidence="8">The sequence shown here is derived from an EMBL/GenBank/DDBJ whole genome shotgun (WGS) entry which is preliminary data.</text>
</comment>
<dbReference type="PANTHER" id="PTHR48153:SF4">
    <property type="entry name" value="UBIQUITIN CARBOXYL-TERMINAL HYDROLASE MUG105"/>
    <property type="match status" value="1"/>
</dbReference>
<dbReference type="SMART" id="SM00291">
    <property type="entry name" value="ZnF_ZZ"/>
    <property type="match status" value="1"/>
</dbReference>
<accession>A0AAW1QKP5</accession>
<dbReference type="PROSITE" id="PS50135">
    <property type="entry name" value="ZF_ZZ_2"/>
    <property type="match status" value="1"/>
</dbReference>
<evidence type="ECO:0000256" key="6">
    <source>
        <dbReference type="SAM" id="MobiDB-lite"/>
    </source>
</evidence>
<dbReference type="GO" id="GO:0008270">
    <property type="term" value="F:zinc ion binding"/>
    <property type="evidence" value="ECO:0007669"/>
    <property type="project" value="UniProtKB-KW"/>
</dbReference>
<gene>
    <name evidence="8" type="ORF">WJX74_003875</name>
</gene>
<dbReference type="Gene3D" id="3.30.60.90">
    <property type="match status" value="1"/>
</dbReference>
<dbReference type="PANTHER" id="PTHR48153">
    <property type="entry name" value="UFM1-SPECIFIC PROTEASE 2"/>
    <property type="match status" value="1"/>
</dbReference>
<keyword evidence="9" id="KW-1185">Reference proteome</keyword>
<keyword evidence="4" id="KW-0862">Zinc</keyword>
<evidence type="ECO:0000259" key="7">
    <source>
        <dbReference type="PROSITE" id="PS50135"/>
    </source>
</evidence>